<organism evidence="2">
    <name type="scientific">White spot syndrome virus</name>
    <dbReference type="NCBI Taxonomy" id="342409"/>
    <lineage>
        <taxon>Viruses</taxon>
        <taxon>Viruses incertae sedis</taxon>
        <taxon>Naldaviricetes</taxon>
        <taxon>Nimaviridae</taxon>
        <taxon>Whispovirus</taxon>
    </lineage>
</organism>
<evidence type="ECO:0000313" key="2">
    <source>
        <dbReference type="EMBL" id="ATU83984.1"/>
    </source>
</evidence>
<accession>A0A2D3I6J6</accession>
<keyword evidence="1" id="KW-0812">Transmembrane</keyword>
<protein>
    <submittedName>
        <fullName evidence="2">ORF1142</fullName>
    </submittedName>
</protein>
<reference evidence="2" key="1">
    <citation type="journal article" date="2018" name="Aquaculture">
        <title>Complete genome sequence of a white spot syndrome virus associated with a disease incursion in Australia.</title>
        <authorList>
            <person name="Oakey J."/>
            <person name="Smith C.S."/>
        </authorList>
    </citation>
    <scope>NUCLEOTIDE SEQUENCE [LARGE SCALE GENOMIC DNA]</scope>
    <source>
        <strain evidence="2">WSSV-AU</strain>
    </source>
</reference>
<name>A0A2D3I6J6_9VIRU</name>
<evidence type="ECO:0000256" key="1">
    <source>
        <dbReference type="SAM" id="Phobius"/>
    </source>
</evidence>
<feature type="transmembrane region" description="Helical" evidence="1">
    <location>
        <begin position="42"/>
        <end position="63"/>
    </location>
</feature>
<proteinExistence type="predicted"/>
<keyword evidence="1" id="KW-1133">Transmembrane helix</keyword>
<dbReference type="Proteomes" id="UP000267516">
    <property type="component" value="Segment"/>
</dbReference>
<sequence length="71" mass="8604">MFSFCSHLNFFPFKNIGCCTFVRCLLLRRLEFSSSFTKPDYFFCHCLCYLWSIFLLPFLQSFLCQILPKFF</sequence>
<dbReference type="EMBL" id="MF768985">
    <property type="protein sequence ID" value="ATU83984.1"/>
    <property type="molecule type" value="Genomic_DNA"/>
</dbReference>
<keyword evidence="1" id="KW-0472">Membrane</keyword>